<name>F2NGA3_DESAR</name>
<keyword evidence="2" id="KW-1185">Reference proteome</keyword>
<proteinExistence type="predicted"/>
<dbReference type="AlphaFoldDB" id="F2NGA3"/>
<evidence type="ECO:0008006" key="3">
    <source>
        <dbReference type="Google" id="ProtNLM"/>
    </source>
</evidence>
<dbReference type="SUPFAM" id="SSF48452">
    <property type="entry name" value="TPR-like"/>
    <property type="match status" value="1"/>
</dbReference>
<evidence type="ECO:0000313" key="1">
    <source>
        <dbReference type="EMBL" id="AEB08516.1"/>
    </source>
</evidence>
<dbReference type="Pfam" id="PF14559">
    <property type="entry name" value="TPR_19"/>
    <property type="match status" value="1"/>
</dbReference>
<dbReference type="Gene3D" id="1.25.40.10">
    <property type="entry name" value="Tetratricopeptide repeat domain"/>
    <property type="match status" value="1"/>
</dbReference>
<organism evidence="1 2">
    <name type="scientific">Desulfobacca acetoxidans (strain ATCC 700848 / DSM 11109 / ASRB2)</name>
    <dbReference type="NCBI Taxonomy" id="880072"/>
    <lineage>
        <taxon>Bacteria</taxon>
        <taxon>Pseudomonadati</taxon>
        <taxon>Thermodesulfobacteriota</taxon>
        <taxon>Desulfobaccia</taxon>
        <taxon>Desulfobaccales</taxon>
        <taxon>Desulfobaccaceae</taxon>
        <taxon>Desulfobacca</taxon>
    </lineage>
</organism>
<reference evidence="2" key="2">
    <citation type="submission" date="2011-03" db="EMBL/GenBank/DDBJ databases">
        <title>The complete genome of Desulfobacca acetoxidans DSM 11109.</title>
        <authorList>
            <consortium name="US DOE Joint Genome Institute (JGI-PGF)"/>
            <person name="Lucas S."/>
            <person name="Copeland A."/>
            <person name="Lapidus A."/>
            <person name="Bruce D."/>
            <person name="Goodwin L."/>
            <person name="Pitluck S."/>
            <person name="Peters L."/>
            <person name="Kyrpides N."/>
            <person name="Mavromatis K."/>
            <person name="Ivanova N."/>
            <person name="Ovchinnikova G."/>
            <person name="Teshima H."/>
            <person name="Detter J.C."/>
            <person name="Han C."/>
            <person name="Land M."/>
            <person name="Hauser L."/>
            <person name="Markowitz V."/>
            <person name="Cheng J.-F."/>
            <person name="Hugenholtz P."/>
            <person name="Woyke T."/>
            <person name="Wu D."/>
            <person name="Spring S."/>
            <person name="Schueler E."/>
            <person name="Brambilla E."/>
            <person name="Klenk H.-P."/>
            <person name="Eisen J.A."/>
        </authorList>
    </citation>
    <scope>NUCLEOTIDE SEQUENCE [LARGE SCALE GENOMIC DNA]</scope>
    <source>
        <strain evidence="2">ATCC 700848 / DSM 11109 / ASRB2</strain>
    </source>
</reference>
<accession>F2NGA3</accession>
<dbReference type="Proteomes" id="UP000000483">
    <property type="component" value="Chromosome"/>
</dbReference>
<dbReference type="InterPro" id="IPR011990">
    <property type="entry name" value="TPR-like_helical_dom_sf"/>
</dbReference>
<gene>
    <name evidence="1" type="ordered locus">Desac_0633</name>
</gene>
<protein>
    <recommendedName>
        <fullName evidence="3">Tetratricopeptide repeat protein</fullName>
    </recommendedName>
</protein>
<dbReference type="RefSeq" id="WP_013705629.1">
    <property type="nucleotide sequence ID" value="NC_015388.1"/>
</dbReference>
<evidence type="ECO:0000313" key="2">
    <source>
        <dbReference type="Proteomes" id="UP000000483"/>
    </source>
</evidence>
<dbReference type="EMBL" id="CP002629">
    <property type="protein sequence ID" value="AEB08516.1"/>
    <property type="molecule type" value="Genomic_DNA"/>
</dbReference>
<reference evidence="1 2" key="1">
    <citation type="journal article" date="2011" name="Stand. Genomic Sci.">
        <title>Complete genome sequence of the acetate-degrading sulfate reducer Desulfobacca acetoxidans type strain (ASRB2).</title>
        <authorList>
            <person name="Goker M."/>
            <person name="Teshima H."/>
            <person name="Lapidus A."/>
            <person name="Nolan M."/>
            <person name="Lucas S."/>
            <person name="Hammon N."/>
            <person name="Deshpande S."/>
            <person name="Cheng J.F."/>
            <person name="Tapia R."/>
            <person name="Han C."/>
            <person name="Goodwin L."/>
            <person name="Pitluck S."/>
            <person name="Huntemann M."/>
            <person name="Liolios K."/>
            <person name="Ivanova N."/>
            <person name="Pagani I."/>
            <person name="Mavromatis K."/>
            <person name="Ovchinikova G."/>
            <person name="Pati A."/>
            <person name="Chen A."/>
            <person name="Palaniappan K."/>
            <person name="Land M."/>
            <person name="Hauser L."/>
            <person name="Brambilla E.M."/>
            <person name="Rohde M."/>
            <person name="Spring S."/>
            <person name="Detter J.C."/>
            <person name="Woyke T."/>
            <person name="Bristow J."/>
            <person name="Eisen J.A."/>
            <person name="Markowitz V."/>
            <person name="Hugenholtz P."/>
            <person name="Kyrpides N.C."/>
            <person name="Klenk H.P."/>
        </authorList>
    </citation>
    <scope>NUCLEOTIDE SEQUENCE [LARGE SCALE GENOMIC DNA]</scope>
    <source>
        <strain evidence="2">ATCC 700848 / DSM 11109 / ASRB2</strain>
    </source>
</reference>
<dbReference type="HOGENOM" id="CLU_1552798_0_0_7"/>
<dbReference type="KEGG" id="dao:Desac_0633"/>
<sequence>MKKAPVAIIVFMVGLVLCLGVAVAQEYYAVCPPAKIGSPVEKKLSTAFCLYNSYKIDKKKKYLTDATKLLESVLKEDPGNPIALNNLAAINVTEGKLDKADTLLGQALDSLKQKPCLVRLNRVCDVNNICVAVEPVQIGGGNQDLEPMVKFNKEMVKDMMANLKSPKAKVGQ</sequence>